<feature type="domain" description="DUF1285" evidence="2">
    <location>
        <begin position="95"/>
        <end position="179"/>
    </location>
</feature>
<evidence type="ECO:0000259" key="1">
    <source>
        <dbReference type="Pfam" id="PF06938"/>
    </source>
</evidence>
<evidence type="ECO:0000259" key="2">
    <source>
        <dbReference type="Pfam" id="PF21028"/>
    </source>
</evidence>
<dbReference type="Gene3D" id="2.30.270.10">
    <property type="entry name" value="duf1285 protein"/>
    <property type="match status" value="1"/>
</dbReference>
<dbReference type="Pfam" id="PF21028">
    <property type="entry name" value="DUF1285_C"/>
    <property type="match status" value="1"/>
</dbReference>
<proteinExistence type="predicted"/>
<dbReference type="InterPro" id="IPR023361">
    <property type="entry name" value="DUF1285_beta_roll_sf"/>
</dbReference>
<dbReference type="RefSeq" id="WP_160753474.1">
    <property type="nucleotide sequence ID" value="NZ_WTYA01000007.1"/>
</dbReference>
<dbReference type="InterPro" id="IPR048341">
    <property type="entry name" value="DUF1285_N"/>
</dbReference>
<dbReference type="InterPro" id="IPR010707">
    <property type="entry name" value="DUF1285"/>
</dbReference>
<organism evidence="3 4">
    <name type="scientific">Qipengyuania algicida</name>
    <dbReference type="NCBI Taxonomy" id="1836209"/>
    <lineage>
        <taxon>Bacteria</taxon>
        <taxon>Pseudomonadati</taxon>
        <taxon>Pseudomonadota</taxon>
        <taxon>Alphaproteobacteria</taxon>
        <taxon>Sphingomonadales</taxon>
        <taxon>Erythrobacteraceae</taxon>
        <taxon>Qipengyuania</taxon>
    </lineage>
</organism>
<dbReference type="Pfam" id="PF06938">
    <property type="entry name" value="DUF1285_N"/>
    <property type="match status" value="1"/>
</dbReference>
<gene>
    <name evidence="3" type="ORF">GRI58_10125</name>
</gene>
<keyword evidence="4" id="KW-1185">Reference proteome</keyword>
<dbReference type="Proteomes" id="UP000439780">
    <property type="component" value="Unassembled WGS sequence"/>
</dbReference>
<comment type="caution">
    <text evidence="3">The sequence shown here is derived from an EMBL/GenBank/DDBJ whole genome shotgun (WGS) entry which is preliminary data.</text>
</comment>
<feature type="domain" description="DUF1285" evidence="1">
    <location>
        <begin position="27"/>
        <end position="94"/>
    </location>
</feature>
<dbReference type="InterPro" id="IPR048342">
    <property type="entry name" value="DUF1285_C"/>
</dbReference>
<evidence type="ECO:0000313" key="3">
    <source>
        <dbReference type="EMBL" id="MXP29177.1"/>
    </source>
</evidence>
<dbReference type="Gene3D" id="3.10.540.10">
    <property type="entry name" value="duf1285 like domain"/>
    <property type="match status" value="1"/>
</dbReference>
<sequence>MPYEPPPDLAGMTLEQIATEVAARKLPPLDQWAPGRTGDSGMRIAADGSWYHEGSRITRPAMVRAFSGLLTRDVDGQHWLVTPVEKLTIEVEDAAFIATDCRAVDGDIAFRTNTDELVFAGPDHPIRVDGTDDAPAVYVTVRHGCEARLDRSTWLQLAEIALAQGDNWTVISGGETFSLVPA</sequence>
<accession>A0A845AIA3</accession>
<dbReference type="AlphaFoldDB" id="A0A845AIA3"/>
<evidence type="ECO:0000313" key="4">
    <source>
        <dbReference type="Proteomes" id="UP000439780"/>
    </source>
</evidence>
<protein>
    <submittedName>
        <fullName evidence="3">DUF1285 domain-containing protein</fullName>
    </submittedName>
</protein>
<dbReference type="OrthoDB" id="3078366at2"/>
<reference evidence="3 4" key="1">
    <citation type="submission" date="2019-12" db="EMBL/GenBank/DDBJ databases">
        <title>Genomic-based taxomic classification of the family Erythrobacteraceae.</title>
        <authorList>
            <person name="Xu L."/>
        </authorList>
    </citation>
    <scope>NUCLEOTIDE SEQUENCE [LARGE SCALE GENOMIC DNA]</scope>
    <source>
        <strain evidence="3 4">KEMB 9005-328</strain>
    </source>
</reference>
<dbReference type="PIRSF" id="PIRSF029557">
    <property type="entry name" value="UCP029557"/>
    <property type="match status" value="1"/>
</dbReference>
<dbReference type="EMBL" id="WTYA01000007">
    <property type="protein sequence ID" value="MXP29177.1"/>
    <property type="molecule type" value="Genomic_DNA"/>
</dbReference>
<name>A0A845AIA3_9SPHN</name>